<accession>W1PI92</accession>
<sequence>MEVAPFSVIVPEITSLLKGRGPEIKREGNGGGPFFRKSAGDYRNKFLTRWCVMVKKMIDSIDGNKYPTLYPANMFTNSSTLETTLFVREMQRPEMFTVGMVWWSQHLE</sequence>
<organism evidence="1 2">
    <name type="scientific">Amborella trichopoda</name>
    <dbReference type="NCBI Taxonomy" id="13333"/>
    <lineage>
        <taxon>Eukaryota</taxon>
        <taxon>Viridiplantae</taxon>
        <taxon>Streptophyta</taxon>
        <taxon>Embryophyta</taxon>
        <taxon>Tracheophyta</taxon>
        <taxon>Spermatophyta</taxon>
        <taxon>Magnoliopsida</taxon>
        <taxon>Amborellales</taxon>
        <taxon>Amborellaceae</taxon>
        <taxon>Amborella</taxon>
    </lineage>
</organism>
<protein>
    <submittedName>
        <fullName evidence="1">Uncharacterized protein</fullName>
    </submittedName>
</protein>
<dbReference type="AlphaFoldDB" id="W1PI92"/>
<keyword evidence="2" id="KW-1185">Reference proteome</keyword>
<evidence type="ECO:0000313" key="2">
    <source>
        <dbReference type="Proteomes" id="UP000017836"/>
    </source>
</evidence>
<reference evidence="2" key="1">
    <citation type="journal article" date="2013" name="Science">
        <title>The Amborella genome and the evolution of flowering plants.</title>
        <authorList>
            <consortium name="Amborella Genome Project"/>
        </authorList>
    </citation>
    <scope>NUCLEOTIDE SEQUENCE [LARGE SCALE GENOMIC DNA]</scope>
</reference>
<proteinExistence type="predicted"/>
<evidence type="ECO:0000313" key="1">
    <source>
        <dbReference type="EMBL" id="ERN06825.1"/>
    </source>
</evidence>
<dbReference type="EMBL" id="KI393866">
    <property type="protein sequence ID" value="ERN06825.1"/>
    <property type="molecule type" value="Genomic_DNA"/>
</dbReference>
<dbReference type="Proteomes" id="UP000017836">
    <property type="component" value="Unassembled WGS sequence"/>
</dbReference>
<name>W1PI92_AMBTC</name>
<dbReference type="Gramene" id="ERN06825">
    <property type="protein sequence ID" value="ERN06825"/>
    <property type="gene ID" value="AMTR_s00005p00226300"/>
</dbReference>
<gene>
    <name evidence="1" type="ORF">AMTR_s00005p00226300</name>
</gene>
<dbReference type="HOGENOM" id="CLU_2200448_0_0_1"/>